<dbReference type="STRING" id="683125.SAMN05660206_1067"/>
<organism evidence="1 2">
    <name type="scientific">Sphingobacterium wenxiniae</name>
    <dbReference type="NCBI Taxonomy" id="683125"/>
    <lineage>
        <taxon>Bacteria</taxon>
        <taxon>Pseudomonadati</taxon>
        <taxon>Bacteroidota</taxon>
        <taxon>Sphingobacteriia</taxon>
        <taxon>Sphingobacteriales</taxon>
        <taxon>Sphingobacteriaceae</taxon>
        <taxon>Sphingobacterium</taxon>
    </lineage>
</organism>
<proteinExistence type="predicted"/>
<dbReference type="EMBL" id="FOZZ01000006">
    <property type="protein sequence ID" value="SFS85539.1"/>
    <property type="molecule type" value="Genomic_DNA"/>
</dbReference>
<keyword evidence="2" id="KW-1185">Reference proteome</keyword>
<dbReference type="AlphaFoldDB" id="A0A1I6T8J2"/>
<name>A0A1I6T8J2_9SPHI</name>
<evidence type="ECO:0000313" key="2">
    <source>
        <dbReference type="Proteomes" id="UP000198785"/>
    </source>
</evidence>
<sequence length="36" mass="4229">MCCADKSKEMPFVKKSIPTALSEYKVTYFLVNVYFF</sequence>
<accession>A0A1I6T8J2</accession>
<protein>
    <submittedName>
        <fullName evidence="1">Uncharacterized protein</fullName>
    </submittedName>
</protein>
<gene>
    <name evidence="1" type="ORF">SAMN05660206_1067</name>
</gene>
<evidence type="ECO:0000313" key="1">
    <source>
        <dbReference type="EMBL" id="SFS85539.1"/>
    </source>
</evidence>
<reference evidence="1 2" key="1">
    <citation type="submission" date="2016-10" db="EMBL/GenBank/DDBJ databases">
        <authorList>
            <person name="de Groot N.N."/>
        </authorList>
    </citation>
    <scope>NUCLEOTIDE SEQUENCE [LARGE SCALE GENOMIC DNA]</scope>
    <source>
        <strain evidence="1 2">DSM 22789</strain>
    </source>
</reference>
<dbReference type="Proteomes" id="UP000198785">
    <property type="component" value="Unassembled WGS sequence"/>
</dbReference>